<evidence type="ECO:0000256" key="1">
    <source>
        <dbReference type="ARBA" id="ARBA00001774"/>
    </source>
</evidence>
<dbReference type="AlphaFoldDB" id="A0A0P1BAR0"/>
<dbReference type="Gene3D" id="3.30.200.110">
    <property type="entry name" value="Inositol-pentakisphosphate 2-kinase, N-lobe"/>
    <property type="match status" value="1"/>
</dbReference>
<feature type="region of interest" description="Disordered" evidence="5">
    <location>
        <begin position="1145"/>
        <end position="1175"/>
    </location>
</feature>
<dbReference type="InterPro" id="IPR011990">
    <property type="entry name" value="TPR-like_helical_dom_sf"/>
</dbReference>
<feature type="region of interest" description="Disordered" evidence="5">
    <location>
        <begin position="461"/>
        <end position="512"/>
    </location>
</feature>
<accession>A0A0P1BAR0</accession>
<feature type="region of interest" description="Disordered" evidence="5">
    <location>
        <begin position="889"/>
        <end position="917"/>
    </location>
</feature>
<protein>
    <submittedName>
        <fullName evidence="6">Uncharacterized conserved protein, contains TPR repeats</fullName>
    </submittedName>
</protein>
<dbReference type="EMBL" id="CCYA01000192">
    <property type="protein sequence ID" value="CEH12828.1"/>
    <property type="molecule type" value="Genomic_DNA"/>
</dbReference>
<dbReference type="Gene3D" id="1.25.40.10">
    <property type="entry name" value="Tetratricopeptide repeat domain"/>
    <property type="match status" value="1"/>
</dbReference>
<dbReference type="Proteomes" id="UP000054845">
    <property type="component" value="Unassembled WGS sequence"/>
</dbReference>
<dbReference type="SMART" id="SM00028">
    <property type="entry name" value="TPR"/>
    <property type="match status" value="3"/>
</dbReference>
<feature type="compositionally biased region" description="Low complexity" evidence="5">
    <location>
        <begin position="1163"/>
        <end position="1173"/>
    </location>
</feature>
<dbReference type="PANTHER" id="PTHR16193:SF0">
    <property type="entry name" value="TETRATRICOPEPTIDE REPEAT PROTEIN 27"/>
    <property type="match status" value="1"/>
</dbReference>
<dbReference type="Pfam" id="PF06090">
    <property type="entry name" value="Ins_P5_2-kin"/>
    <property type="match status" value="1"/>
</dbReference>
<dbReference type="PROSITE" id="PS50005">
    <property type="entry name" value="TPR"/>
    <property type="match status" value="1"/>
</dbReference>
<dbReference type="GO" id="GO:0035299">
    <property type="term" value="F:inositol-1,3,4,5,6-pentakisphosphate 2-kinase activity"/>
    <property type="evidence" value="ECO:0007669"/>
    <property type="project" value="UniProtKB-EC"/>
</dbReference>
<dbReference type="InterPro" id="IPR009286">
    <property type="entry name" value="Ins_P5_2-kin"/>
</dbReference>
<dbReference type="InterPro" id="IPR019734">
    <property type="entry name" value="TPR_rpt"/>
</dbReference>
<dbReference type="OrthoDB" id="1936594at2759"/>
<organism evidence="6 7">
    <name type="scientific">Ceraceosorus bombacis</name>
    <dbReference type="NCBI Taxonomy" id="401625"/>
    <lineage>
        <taxon>Eukaryota</taxon>
        <taxon>Fungi</taxon>
        <taxon>Dikarya</taxon>
        <taxon>Basidiomycota</taxon>
        <taxon>Ustilaginomycotina</taxon>
        <taxon>Exobasidiomycetes</taxon>
        <taxon>Ceraceosorales</taxon>
        <taxon>Ceraceosoraceae</taxon>
        <taxon>Ceraceosorus</taxon>
    </lineage>
</organism>
<dbReference type="Pfam" id="PF13432">
    <property type="entry name" value="TPR_16"/>
    <property type="match status" value="1"/>
</dbReference>
<keyword evidence="7" id="KW-1185">Reference proteome</keyword>
<feature type="compositionally biased region" description="Basic and acidic residues" evidence="5">
    <location>
        <begin position="473"/>
        <end position="491"/>
    </location>
</feature>
<feature type="region of interest" description="Disordered" evidence="5">
    <location>
        <begin position="530"/>
        <end position="553"/>
    </location>
</feature>
<keyword evidence="2" id="KW-0677">Repeat</keyword>
<feature type="compositionally biased region" description="Low complexity" evidence="5">
    <location>
        <begin position="135"/>
        <end position="144"/>
    </location>
</feature>
<dbReference type="InterPro" id="IPR043001">
    <property type="entry name" value="IP5_2-K_N_lobe"/>
</dbReference>
<keyword evidence="3 4" id="KW-0802">TPR repeat</keyword>
<dbReference type="GO" id="GO:0005524">
    <property type="term" value="F:ATP binding"/>
    <property type="evidence" value="ECO:0007669"/>
    <property type="project" value="InterPro"/>
</dbReference>
<dbReference type="SUPFAM" id="SSF48452">
    <property type="entry name" value="TPR-like"/>
    <property type="match status" value="2"/>
</dbReference>
<sequence>MLEIQLPGHQRGTVSSFLAQVAARIELSRPASRRRVSGIDESANRVWAVQDLSWSDDDAERLGVAGAGAQPQTRARARTPASLAVEIKPKWGALPLPHALAALSSHPESAKSVELKGRHSRYIMHRILKQRKQHTTTTTSPSSSQHDAEPLMGNMYDPLLLFSDDAQQRQEALRRLVWEWRNGWVEVEGGANEMSSASASHKKSKKSNNLKFFVGDDGEVDVNSPADVARLTKWGLIAGRSWTSSVTPTQDDQTTSYIEGVIQGTYAAILNDKSVLGVLKLLGEQVGRGITSRQNFAISLPSTPVELGRNTDPLVILAAGPAYHLARQPAWLVIALLLIDAAKGPQSQAWWRLRAASIHARSLDAPLPLEPALLRDLKPLRDLLARRAGEDGKWAGLHARLILEHGLALQRAGNDRLAKELFVEAAAASGLRYEITGALGKRTFYQKEDRTQLVLLAESAKGREDEGVSGEGTSKDEIITKEKPSEQHDGVLESGWKSSVDESQPKDMPASLLHNDDTFMERTKFTSSALAAGQDSAAEASSMLNTQDPNDPSPLSPLDACILLAFSLDLRNSSPSHGLVASQISAFVARTLSHARNWSVHTMALLLRSRLEAHRTRTAERGVLQLQALVDQMPSADSSTTERLLLFHSLDLPSAWEMRAELARLYAALGVIRSALEIFRKIELWEEVVACLGALGRQQEGIEVLHDLIQGRKMEADHLIFERKAKRKTERDAATSELARRKINNARMAKLWCLLGDLQADQAQTHYVRAWDVSQASSARAARSLGGLFFALGQHASASTWLKRALSIAPLFTRSWFMLGCAQMRLEKFADAAAAFRRAVALDEEDAESWNNLASCYLRMGSDEDAARLASAHDHAPDSVAVVDRATISTSEAESDGSQTLTDGLSSRGDSGVEVSDVDEDQEQMMMLGQSRARGTTPYELRLLAHRALAKAVRFSRDNWRVWDNYMMVSLDAGYLSEAARALTRVIELRTSSRDAGGKAAMLQVIDMKVLQRLVDAVTRAPAGAQSTDSEEYVRSPNEGPGLFPAVSGLFKNAILDRITPWPALWQTYARLLLWQGEYKSALEAHLSAWTTGQEGAGAWDNSAVQTDKQTFVRAVEQLEELVEVLENYAPRPAFNPTIRASLSAAAGTQVSEEQEAQHHRQPPQQQQQQQQQVAMPNWAFTARSLVRSFMGRTRSAFEDEPEWERLIALRDELKGKS</sequence>
<dbReference type="STRING" id="401625.A0A0P1BAR0"/>
<reference evidence="7" key="1">
    <citation type="submission" date="2014-09" db="EMBL/GenBank/DDBJ databases">
        <authorList>
            <person name="Sharma Rahul"/>
            <person name="Thines Marco"/>
        </authorList>
    </citation>
    <scope>NUCLEOTIDE SEQUENCE [LARGE SCALE GENOMIC DNA]</scope>
</reference>
<feature type="repeat" description="TPR" evidence="4">
    <location>
        <begin position="813"/>
        <end position="846"/>
    </location>
</feature>
<feature type="compositionally biased region" description="Polar residues" evidence="5">
    <location>
        <begin position="889"/>
        <end position="905"/>
    </location>
</feature>
<evidence type="ECO:0000313" key="6">
    <source>
        <dbReference type="EMBL" id="CEH12828.1"/>
    </source>
</evidence>
<evidence type="ECO:0000256" key="5">
    <source>
        <dbReference type="SAM" id="MobiDB-lite"/>
    </source>
</evidence>
<dbReference type="PANTHER" id="PTHR16193">
    <property type="entry name" value="TETRATRICOPEPTIDE REPEAT PROTEIN 27"/>
    <property type="match status" value="1"/>
</dbReference>
<name>A0A0P1BAR0_9BASI</name>
<comment type="catalytic activity">
    <reaction evidence="1">
        <text>1D-myo-inositol 1,3,4,5,6-pentakisphosphate + ATP = 1D-myo-inositol hexakisphosphate + ADP + H(+)</text>
        <dbReference type="Rhea" id="RHEA:20313"/>
        <dbReference type="ChEBI" id="CHEBI:15378"/>
        <dbReference type="ChEBI" id="CHEBI:30616"/>
        <dbReference type="ChEBI" id="CHEBI:57733"/>
        <dbReference type="ChEBI" id="CHEBI:58130"/>
        <dbReference type="ChEBI" id="CHEBI:456216"/>
        <dbReference type="EC" id="2.7.1.158"/>
    </reaction>
</comment>
<evidence type="ECO:0000313" key="7">
    <source>
        <dbReference type="Proteomes" id="UP000054845"/>
    </source>
</evidence>
<proteinExistence type="predicted"/>
<feature type="region of interest" description="Disordered" evidence="5">
    <location>
        <begin position="129"/>
        <end position="149"/>
    </location>
</feature>
<dbReference type="InterPro" id="IPR044244">
    <property type="entry name" value="TTC27/Emw1"/>
</dbReference>
<evidence type="ECO:0000256" key="4">
    <source>
        <dbReference type="PROSITE-ProRule" id="PRU00339"/>
    </source>
</evidence>
<evidence type="ECO:0000256" key="2">
    <source>
        <dbReference type="ARBA" id="ARBA00022737"/>
    </source>
</evidence>
<evidence type="ECO:0000256" key="3">
    <source>
        <dbReference type="ARBA" id="ARBA00022803"/>
    </source>
</evidence>